<evidence type="ECO:0000256" key="5">
    <source>
        <dbReference type="ARBA" id="ARBA00022692"/>
    </source>
</evidence>
<dbReference type="GO" id="GO:0015099">
    <property type="term" value="F:nickel cation transmembrane transporter activity"/>
    <property type="evidence" value="ECO:0007669"/>
    <property type="project" value="UniProtKB-UniRule"/>
</dbReference>
<keyword evidence="5 8" id="KW-0812">Transmembrane</keyword>
<dbReference type="GO" id="GO:0005886">
    <property type="term" value="C:plasma membrane"/>
    <property type="evidence" value="ECO:0007669"/>
    <property type="project" value="UniProtKB-SubCell"/>
</dbReference>
<feature type="transmembrane region" description="Helical" evidence="8">
    <location>
        <begin position="199"/>
        <end position="226"/>
    </location>
</feature>
<evidence type="ECO:0000256" key="8">
    <source>
        <dbReference type="RuleBase" id="RU362101"/>
    </source>
</evidence>
<evidence type="ECO:0000256" key="2">
    <source>
        <dbReference type="ARBA" id="ARBA00010892"/>
    </source>
</evidence>
<organism evidence="9 10">
    <name type="scientific">Candidatus Lloydbacteria bacterium RIFCSPHIGHO2_01_FULL_49_22</name>
    <dbReference type="NCBI Taxonomy" id="1798658"/>
    <lineage>
        <taxon>Bacteria</taxon>
        <taxon>Candidatus Lloydiibacteriota</taxon>
    </lineage>
</organism>
<keyword evidence="4" id="KW-0533">Nickel</keyword>
<accession>A0A1G2CWF3</accession>
<keyword evidence="7 8" id="KW-0472">Membrane</keyword>
<dbReference type="Pfam" id="PF03824">
    <property type="entry name" value="NicO"/>
    <property type="match status" value="1"/>
</dbReference>
<feature type="transmembrane region" description="Helical" evidence="8">
    <location>
        <begin position="286"/>
        <end position="305"/>
    </location>
</feature>
<feature type="transmembrane region" description="Helical" evidence="8">
    <location>
        <begin position="238"/>
        <end position="259"/>
    </location>
</feature>
<dbReference type="PANTHER" id="PTHR31611:SF0">
    <property type="entry name" value="HIGH-AFFINITY NICKEL TRANSPORT PROTEIN NIC1"/>
    <property type="match status" value="1"/>
</dbReference>
<feature type="transmembrane region" description="Helical" evidence="8">
    <location>
        <begin position="167"/>
        <end position="193"/>
    </location>
</feature>
<evidence type="ECO:0000256" key="3">
    <source>
        <dbReference type="ARBA" id="ARBA00022448"/>
    </source>
</evidence>
<keyword evidence="6 8" id="KW-1133">Transmembrane helix</keyword>
<keyword evidence="3 8" id="KW-0813">Transport</keyword>
<dbReference type="Proteomes" id="UP000177122">
    <property type="component" value="Unassembled WGS sequence"/>
</dbReference>
<dbReference type="InterPro" id="IPR004688">
    <property type="entry name" value="Ni/Co_transpt"/>
</dbReference>
<dbReference type="PANTHER" id="PTHR31611">
    <property type="entry name" value="HIGH-AFFINITY NICKEL TRANSPORT PROTEIN NIC1"/>
    <property type="match status" value="1"/>
</dbReference>
<comment type="similarity">
    <text evidence="2 8">Belongs to the NiCoT transporter (TC 2.A.52) family.</text>
</comment>
<dbReference type="GO" id="GO:0012505">
    <property type="term" value="C:endomembrane system"/>
    <property type="evidence" value="ECO:0007669"/>
    <property type="project" value="UniProtKB-SubCell"/>
</dbReference>
<sequence length="316" mass="34263">MLNIAIGIATIMLGAHYPILSGLALLSWGFGLRHAMDADHIAAIDNVTRRLLYRGKPSVGVGPFFSLGHSTIVFLLTIAIVFFSSFTNGKFESLKAVGGIIGASVSSLFLILIGTINLFVLFKLIRALSSVNAGKENSYHGHMHLGGPIEKIFRPLIKMVDTSYKMYFIGFLFGLGFDTATEIGLLAISAVAVQSIPPVAVLILPLAFMAGMTLLDTVNGLFMLGIYAWGVFDEKKRLLYGINVTLLSALSALSIGVVVGSRLLAERFHFTGEFFSLVQRLNIDDLGYWLAALFVVSWLIALFGLRPKPLAYEAAQ</sequence>
<evidence type="ECO:0000256" key="6">
    <source>
        <dbReference type="ARBA" id="ARBA00022989"/>
    </source>
</evidence>
<proteinExistence type="inferred from homology"/>
<feature type="transmembrane region" description="Helical" evidence="8">
    <location>
        <begin position="96"/>
        <end position="122"/>
    </location>
</feature>
<dbReference type="EMBL" id="MHLI01000008">
    <property type="protein sequence ID" value="OGZ05684.1"/>
    <property type="molecule type" value="Genomic_DNA"/>
</dbReference>
<evidence type="ECO:0000256" key="1">
    <source>
        <dbReference type="ARBA" id="ARBA00004127"/>
    </source>
</evidence>
<feature type="transmembrane region" description="Helical" evidence="8">
    <location>
        <begin position="6"/>
        <end position="26"/>
    </location>
</feature>
<dbReference type="AlphaFoldDB" id="A0A1G2CWF3"/>
<protein>
    <recommendedName>
        <fullName evidence="8">Nickel/cobalt efflux system</fullName>
    </recommendedName>
</protein>
<comment type="subcellular location">
    <subcellularLocation>
        <location evidence="8">Cell membrane</location>
        <topology evidence="8">Multi-pass membrane protein</topology>
    </subcellularLocation>
    <subcellularLocation>
        <location evidence="1">Endomembrane system</location>
        <topology evidence="1">Multi-pass membrane protein</topology>
    </subcellularLocation>
</comment>
<reference evidence="9 10" key="1">
    <citation type="journal article" date="2016" name="Nat. Commun.">
        <title>Thousands of microbial genomes shed light on interconnected biogeochemical processes in an aquifer system.</title>
        <authorList>
            <person name="Anantharaman K."/>
            <person name="Brown C.T."/>
            <person name="Hug L.A."/>
            <person name="Sharon I."/>
            <person name="Castelle C.J."/>
            <person name="Probst A.J."/>
            <person name="Thomas B.C."/>
            <person name="Singh A."/>
            <person name="Wilkins M.J."/>
            <person name="Karaoz U."/>
            <person name="Brodie E.L."/>
            <person name="Williams K.H."/>
            <person name="Hubbard S.S."/>
            <person name="Banfield J.F."/>
        </authorList>
    </citation>
    <scope>NUCLEOTIDE SEQUENCE [LARGE SCALE GENOMIC DNA]</scope>
</reference>
<evidence type="ECO:0000313" key="9">
    <source>
        <dbReference type="EMBL" id="OGZ05684.1"/>
    </source>
</evidence>
<evidence type="ECO:0000256" key="7">
    <source>
        <dbReference type="ARBA" id="ARBA00023136"/>
    </source>
</evidence>
<name>A0A1G2CWF3_9BACT</name>
<feature type="transmembrane region" description="Helical" evidence="8">
    <location>
        <begin position="59"/>
        <end position="84"/>
    </location>
</feature>
<dbReference type="InterPro" id="IPR011541">
    <property type="entry name" value="Ni/Co_transpt_high_affinity"/>
</dbReference>
<evidence type="ECO:0000256" key="4">
    <source>
        <dbReference type="ARBA" id="ARBA00022596"/>
    </source>
</evidence>
<comment type="caution">
    <text evidence="9">The sequence shown here is derived from an EMBL/GenBank/DDBJ whole genome shotgun (WGS) entry which is preliminary data.</text>
</comment>
<gene>
    <name evidence="9" type="ORF">A2845_04660</name>
</gene>
<evidence type="ECO:0000313" key="10">
    <source>
        <dbReference type="Proteomes" id="UP000177122"/>
    </source>
</evidence>